<dbReference type="PANTHER" id="PTHR44591">
    <property type="entry name" value="STRESS RESPONSE REGULATOR PROTEIN 1"/>
    <property type="match status" value="1"/>
</dbReference>
<dbReference type="Pfam" id="PF00072">
    <property type="entry name" value="Response_reg"/>
    <property type="match status" value="1"/>
</dbReference>
<dbReference type="OrthoDB" id="9786548at2"/>
<protein>
    <submittedName>
        <fullName evidence="4">Chemotaxis protein CheY</fullName>
    </submittedName>
</protein>
<feature type="modified residue" description="4-aspartylphosphate" evidence="2">
    <location>
        <position position="58"/>
    </location>
</feature>
<accession>V5SI39</accession>
<dbReference type="PATRIC" id="fig|1029756.8.peg.3392"/>
<dbReference type="AlphaFoldDB" id="V5SI39"/>
<organism evidence="4 5">
    <name type="scientific">Hyphomicrobium nitrativorans NL23</name>
    <dbReference type="NCBI Taxonomy" id="1029756"/>
    <lineage>
        <taxon>Bacteria</taxon>
        <taxon>Pseudomonadati</taxon>
        <taxon>Pseudomonadota</taxon>
        <taxon>Alphaproteobacteria</taxon>
        <taxon>Hyphomicrobiales</taxon>
        <taxon>Hyphomicrobiaceae</taxon>
        <taxon>Hyphomicrobium</taxon>
    </lineage>
</organism>
<dbReference type="InterPro" id="IPR050595">
    <property type="entry name" value="Bact_response_regulator"/>
</dbReference>
<dbReference type="KEGG" id="hni:W911_16285"/>
<dbReference type="PANTHER" id="PTHR44591:SF25">
    <property type="entry name" value="CHEMOTAXIS TWO-COMPONENT RESPONSE REGULATOR"/>
    <property type="match status" value="1"/>
</dbReference>
<dbReference type="RefSeq" id="WP_023788556.1">
    <property type="nucleotide sequence ID" value="NC_022997.1"/>
</dbReference>
<proteinExistence type="predicted"/>
<dbReference type="EMBL" id="CP006912">
    <property type="protein sequence ID" value="AHB49609.1"/>
    <property type="molecule type" value="Genomic_DNA"/>
</dbReference>
<feature type="domain" description="Response regulatory" evidence="3">
    <location>
        <begin position="8"/>
        <end position="125"/>
    </location>
</feature>
<name>V5SI39_9HYPH</name>
<keyword evidence="5" id="KW-1185">Reference proteome</keyword>
<evidence type="ECO:0000259" key="3">
    <source>
        <dbReference type="PROSITE" id="PS50110"/>
    </source>
</evidence>
<dbReference type="SUPFAM" id="SSF52172">
    <property type="entry name" value="CheY-like"/>
    <property type="match status" value="1"/>
</dbReference>
<sequence>MDMRENLEVLIVEDRQVMLKIIRRLLVQLGYARIDEATNGVEALARLGEKRYDLILSDWNMEPMSGFELLKLVRARPVTQKTPFVLITAEAKPENILAAKAAGANGYLVKPFKLDALERTLDGVLAAKGFVSLAVA</sequence>
<keyword evidence="1 2" id="KW-0597">Phosphoprotein</keyword>
<dbReference type="InterPro" id="IPR011006">
    <property type="entry name" value="CheY-like_superfamily"/>
</dbReference>
<dbReference type="InterPro" id="IPR001789">
    <property type="entry name" value="Sig_transdc_resp-reg_receiver"/>
</dbReference>
<evidence type="ECO:0000256" key="1">
    <source>
        <dbReference type="ARBA" id="ARBA00022553"/>
    </source>
</evidence>
<dbReference type="HOGENOM" id="CLU_000445_69_12_5"/>
<dbReference type="Proteomes" id="UP000018542">
    <property type="component" value="Chromosome"/>
</dbReference>
<dbReference type="GO" id="GO:0000160">
    <property type="term" value="P:phosphorelay signal transduction system"/>
    <property type="evidence" value="ECO:0007669"/>
    <property type="project" value="InterPro"/>
</dbReference>
<evidence type="ECO:0000313" key="4">
    <source>
        <dbReference type="EMBL" id="AHB49609.1"/>
    </source>
</evidence>
<dbReference type="STRING" id="1029756.W911_16285"/>
<dbReference type="PROSITE" id="PS50110">
    <property type="entry name" value="RESPONSE_REGULATORY"/>
    <property type="match status" value="1"/>
</dbReference>
<dbReference type="SMART" id="SM00448">
    <property type="entry name" value="REC"/>
    <property type="match status" value="1"/>
</dbReference>
<dbReference type="Gene3D" id="3.40.50.2300">
    <property type="match status" value="1"/>
</dbReference>
<evidence type="ECO:0000313" key="5">
    <source>
        <dbReference type="Proteomes" id="UP000018542"/>
    </source>
</evidence>
<gene>
    <name evidence="4" type="ORF">W911_16285</name>
</gene>
<reference evidence="4 5" key="1">
    <citation type="journal article" date="2014" name="Genome Announc.">
        <title>Complete Genome Sequence of Hyphomicrobium nitrativorans Strain NL23, a Denitrifying Bacterium Isolated from Biofilm of a Methanol-Fed Denitrification System Treating Seawater at the Montreal Biodome.</title>
        <authorList>
            <person name="Martineau C."/>
            <person name="Villeneuve C."/>
            <person name="Mauffrey F."/>
            <person name="Villemur R."/>
        </authorList>
    </citation>
    <scope>NUCLEOTIDE SEQUENCE [LARGE SCALE GENOMIC DNA]</scope>
    <source>
        <strain evidence="4">NL23</strain>
    </source>
</reference>
<evidence type="ECO:0000256" key="2">
    <source>
        <dbReference type="PROSITE-ProRule" id="PRU00169"/>
    </source>
</evidence>